<organism evidence="1 2">
    <name type="scientific">Chlorogloeopsis fritschii PCC 6912</name>
    <dbReference type="NCBI Taxonomy" id="211165"/>
    <lineage>
        <taxon>Bacteria</taxon>
        <taxon>Bacillati</taxon>
        <taxon>Cyanobacteriota</taxon>
        <taxon>Cyanophyceae</taxon>
        <taxon>Nostocales</taxon>
        <taxon>Chlorogloeopsidaceae</taxon>
        <taxon>Chlorogloeopsis</taxon>
    </lineage>
</organism>
<dbReference type="OrthoDB" id="526244at2"/>
<dbReference type="AlphaFoldDB" id="A0A3S0ZGV4"/>
<dbReference type="Proteomes" id="UP000268857">
    <property type="component" value="Unassembled WGS sequence"/>
</dbReference>
<keyword evidence="2" id="KW-1185">Reference proteome</keyword>
<reference evidence="1 2" key="1">
    <citation type="journal article" date="2019" name="Genome Biol. Evol.">
        <title>Day and night: Metabolic profiles and evolutionary relationships of six axenic non-marine cyanobacteria.</title>
        <authorList>
            <person name="Will S.E."/>
            <person name="Henke P."/>
            <person name="Boedeker C."/>
            <person name="Huang S."/>
            <person name="Brinkmann H."/>
            <person name="Rohde M."/>
            <person name="Jarek M."/>
            <person name="Friedl T."/>
            <person name="Seufert S."/>
            <person name="Schumacher M."/>
            <person name="Overmann J."/>
            <person name="Neumann-Schaal M."/>
            <person name="Petersen J."/>
        </authorList>
    </citation>
    <scope>NUCLEOTIDE SEQUENCE [LARGE SCALE GENOMIC DNA]</scope>
    <source>
        <strain evidence="1 2">PCC 6912</strain>
    </source>
</reference>
<accession>A0A3S0ZGV4</accession>
<dbReference type="EMBL" id="RSCJ01000022">
    <property type="protein sequence ID" value="RUR75947.1"/>
    <property type="molecule type" value="Genomic_DNA"/>
</dbReference>
<name>A0A3S0ZGV4_CHLFR</name>
<protein>
    <recommendedName>
        <fullName evidence="3">Transposase DDE domain-containing protein</fullName>
    </recommendedName>
</protein>
<evidence type="ECO:0000313" key="1">
    <source>
        <dbReference type="EMBL" id="RUR75947.1"/>
    </source>
</evidence>
<evidence type="ECO:0000313" key="2">
    <source>
        <dbReference type="Proteomes" id="UP000268857"/>
    </source>
</evidence>
<comment type="caution">
    <text evidence="1">The sequence shown here is derived from an EMBL/GenBank/DDBJ whole genome shotgun (WGS) entry which is preliminary data.</text>
</comment>
<sequence length="72" mass="8636">MVNYTCQLLYLHSEPDSLTMNKKANYKVRNWKEYDQALKQRGSISFWVNEEIIEQWRNQQKTGRKGASKLLQ</sequence>
<proteinExistence type="predicted"/>
<gene>
    <name evidence="1" type="ORF">PCC6912_45190</name>
</gene>
<evidence type="ECO:0008006" key="3">
    <source>
        <dbReference type="Google" id="ProtNLM"/>
    </source>
</evidence>